<keyword evidence="7" id="KW-0862">Zinc</keyword>
<dbReference type="CDD" id="cd08195">
    <property type="entry name" value="DHQS"/>
    <property type="match status" value="1"/>
</dbReference>
<evidence type="ECO:0000256" key="5">
    <source>
        <dbReference type="ARBA" id="ARBA00022723"/>
    </source>
</evidence>
<dbReference type="FunFam" id="3.40.50.1970:FF:000007">
    <property type="entry name" value="Pentafunctional AROM polypeptide"/>
    <property type="match status" value="1"/>
</dbReference>
<evidence type="ECO:0000256" key="9">
    <source>
        <dbReference type="ARBA" id="ARBA00023239"/>
    </source>
</evidence>
<dbReference type="PANTHER" id="PTHR43622">
    <property type="entry name" value="3-DEHYDROQUINATE SYNTHASE"/>
    <property type="match status" value="1"/>
</dbReference>
<dbReference type="GO" id="GO:0003856">
    <property type="term" value="F:3-dehydroquinate synthase activity"/>
    <property type="evidence" value="ECO:0007669"/>
    <property type="project" value="UniProtKB-UniRule"/>
</dbReference>
<dbReference type="NCBIfam" id="TIGR01357">
    <property type="entry name" value="aroB"/>
    <property type="match status" value="1"/>
</dbReference>
<dbReference type="PANTHER" id="PTHR43622:SF1">
    <property type="entry name" value="3-DEHYDROQUINATE SYNTHASE"/>
    <property type="match status" value="1"/>
</dbReference>
<proteinExistence type="predicted"/>
<comment type="cofactor">
    <cofactor evidence="2">
        <name>Co(2+)</name>
        <dbReference type="ChEBI" id="CHEBI:48828"/>
    </cofactor>
</comment>
<dbReference type="Proteomes" id="UP000050280">
    <property type="component" value="Unassembled WGS sequence"/>
</dbReference>
<dbReference type="EMBL" id="LDJX01000001">
    <property type="protein sequence ID" value="KPM33317.1"/>
    <property type="molecule type" value="Genomic_DNA"/>
</dbReference>
<dbReference type="GO" id="GO:0009423">
    <property type="term" value="P:chorismate biosynthetic process"/>
    <property type="evidence" value="ECO:0007669"/>
    <property type="project" value="UniProtKB-UniRule"/>
</dbReference>
<dbReference type="InterPro" id="IPR030960">
    <property type="entry name" value="DHQS/DOIS_N"/>
</dbReference>
<evidence type="ECO:0000313" key="14">
    <source>
        <dbReference type="EMBL" id="KPM33317.1"/>
    </source>
</evidence>
<dbReference type="InterPro" id="IPR050071">
    <property type="entry name" value="Dehydroquinate_synthase"/>
</dbReference>
<evidence type="ECO:0000256" key="1">
    <source>
        <dbReference type="ARBA" id="ARBA00001911"/>
    </source>
</evidence>
<keyword evidence="8" id="KW-0520">NAD</keyword>
<accession>A0A0P7A913</accession>
<feature type="domain" description="3-dehydroquinate synthase N-terminal" evidence="12">
    <location>
        <begin position="59"/>
        <end position="170"/>
    </location>
</feature>
<evidence type="ECO:0000259" key="13">
    <source>
        <dbReference type="Pfam" id="PF24621"/>
    </source>
</evidence>
<evidence type="ECO:0000256" key="7">
    <source>
        <dbReference type="ARBA" id="ARBA00022833"/>
    </source>
</evidence>
<evidence type="ECO:0000256" key="11">
    <source>
        <dbReference type="NCBIfam" id="TIGR01357"/>
    </source>
</evidence>
<evidence type="ECO:0000313" key="15">
    <source>
        <dbReference type="Proteomes" id="UP000050280"/>
    </source>
</evidence>
<feature type="domain" description="3-dehydroquinate synthase C-terminal" evidence="13">
    <location>
        <begin position="173"/>
        <end position="313"/>
    </location>
</feature>
<dbReference type="OrthoDB" id="9806583at2"/>
<dbReference type="PIRSF" id="PIRSF001455">
    <property type="entry name" value="DHQ_synth"/>
    <property type="match status" value="1"/>
</dbReference>
<dbReference type="Gene3D" id="3.40.50.1970">
    <property type="match status" value="1"/>
</dbReference>
<evidence type="ECO:0000259" key="12">
    <source>
        <dbReference type="Pfam" id="PF01761"/>
    </source>
</evidence>
<protein>
    <recommendedName>
        <fullName evidence="11">3-dehydroquinate synthase</fullName>
        <ecNumber evidence="11">4.2.3.4</ecNumber>
    </recommendedName>
</protein>
<organism evidence="14 15">
    <name type="scientific">Croceitalea dokdonensis DOKDO 023</name>
    <dbReference type="NCBI Taxonomy" id="1300341"/>
    <lineage>
        <taxon>Bacteria</taxon>
        <taxon>Pseudomonadati</taxon>
        <taxon>Bacteroidota</taxon>
        <taxon>Flavobacteriia</taxon>
        <taxon>Flavobacteriales</taxon>
        <taxon>Flavobacteriaceae</taxon>
        <taxon>Croceitalea</taxon>
    </lineage>
</organism>
<keyword evidence="10" id="KW-0170">Cobalt</keyword>
<evidence type="ECO:0000256" key="6">
    <source>
        <dbReference type="ARBA" id="ARBA00022741"/>
    </source>
</evidence>
<dbReference type="Gene3D" id="1.20.1090.10">
    <property type="entry name" value="Dehydroquinate synthase-like - alpha domain"/>
    <property type="match status" value="1"/>
</dbReference>
<dbReference type="SUPFAM" id="SSF56796">
    <property type="entry name" value="Dehydroquinate synthase-like"/>
    <property type="match status" value="1"/>
</dbReference>
<dbReference type="Pfam" id="PF01761">
    <property type="entry name" value="DHQ_synthase"/>
    <property type="match status" value="1"/>
</dbReference>
<evidence type="ECO:0000256" key="10">
    <source>
        <dbReference type="ARBA" id="ARBA00023285"/>
    </source>
</evidence>
<evidence type="ECO:0000256" key="8">
    <source>
        <dbReference type="ARBA" id="ARBA00023027"/>
    </source>
</evidence>
<dbReference type="InterPro" id="IPR016037">
    <property type="entry name" value="DHQ_synth_AroB"/>
</dbReference>
<dbReference type="GO" id="GO:0009073">
    <property type="term" value="P:aromatic amino acid family biosynthetic process"/>
    <property type="evidence" value="ECO:0007669"/>
    <property type="project" value="InterPro"/>
</dbReference>
<evidence type="ECO:0000256" key="2">
    <source>
        <dbReference type="ARBA" id="ARBA00001941"/>
    </source>
</evidence>
<dbReference type="RefSeq" id="WP_054557527.1">
    <property type="nucleotide sequence ID" value="NZ_LDJX01000001.1"/>
</dbReference>
<sequence>MTENTTHEIYYTELATAALNQFLAAKAYSKIFVLVDENTKHHCLPIFLDKLEIAPAAILEIKAGEIHKTIQACINVWEALSQKGGDRKSILVNLGGGVVTDLGGFVASTFKRGIDFINIPTTLLAMVDASVGGKTGVDLGVLKNQVGVINQPQMVLLFPEFLKTLPKNELYSGFAEMLKHGLICDQNYWNALKEGIDFYNEHHIRTSVDIKSAIVTKDPTEKNIRKKLNFGHTLGHAIESYFLDHVSLKTLLHGEAIAIGMVLEAYLSHQLTGLSGLDLQEIKRTFLTFFPKVSFTAKDIDIIIHLLKHDKKNVNNDINFVLLKTIGEATIDVKVPPALFPDAFAYYKEP</sequence>
<gene>
    <name evidence="14" type="ORF">I595_220</name>
</gene>
<name>A0A0P7A913_9FLAO</name>
<dbReference type="Pfam" id="PF24621">
    <property type="entry name" value="DHQS_C"/>
    <property type="match status" value="1"/>
</dbReference>
<dbReference type="InterPro" id="IPR056179">
    <property type="entry name" value="DHQS_C"/>
</dbReference>
<evidence type="ECO:0000256" key="3">
    <source>
        <dbReference type="ARBA" id="ARBA00001947"/>
    </source>
</evidence>
<keyword evidence="5" id="KW-0479">Metal-binding</keyword>
<dbReference type="GO" id="GO:0005737">
    <property type="term" value="C:cytoplasm"/>
    <property type="evidence" value="ECO:0007669"/>
    <property type="project" value="InterPro"/>
</dbReference>
<reference evidence="14 15" key="1">
    <citation type="submission" date="2015-09" db="EMBL/GenBank/DDBJ databases">
        <title>Genome sequence of the marine flavobacterium Croceitalea dokdonensis DOKDO 023 that contains proton- and sodium-pumping rhodopsins.</title>
        <authorList>
            <person name="Kwon S.-K."/>
            <person name="Lee H.K."/>
            <person name="Kwak M.-J."/>
            <person name="Kim J.F."/>
        </authorList>
    </citation>
    <scope>NUCLEOTIDE SEQUENCE [LARGE SCALE GENOMIC DNA]</scope>
    <source>
        <strain evidence="14 15">DOKDO 023</strain>
    </source>
</reference>
<dbReference type="EC" id="4.2.3.4" evidence="11"/>
<dbReference type="PATRIC" id="fig|1300341.3.peg.220"/>
<keyword evidence="15" id="KW-1185">Reference proteome</keyword>
<comment type="cofactor">
    <cofactor evidence="3">
        <name>Zn(2+)</name>
        <dbReference type="ChEBI" id="CHEBI:29105"/>
    </cofactor>
</comment>
<dbReference type="STRING" id="1300341.I595_220"/>
<evidence type="ECO:0000256" key="4">
    <source>
        <dbReference type="ARBA" id="ARBA00003485"/>
    </source>
</evidence>
<keyword evidence="9" id="KW-0456">Lyase</keyword>
<comment type="caution">
    <text evidence="14">The sequence shown here is derived from an EMBL/GenBank/DDBJ whole genome shotgun (WGS) entry which is preliminary data.</text>
</comment>
<keyword evidence="6" id="KW-0547">Nucleotide-binding</keyword>
<dbReference type="GO" id="GO:0000166">
    <property type="term" value="F:nucleotide binding"/>
    <property type="evidence" value="ECO:0007669"/>
    <property type="project" value="UniProtKB-KW"/>
</dbReference>
<comment type="function">
    <text evidence="4">Catalyzes the conversion of 3-deoxy-D-arabino-heptulosonate 7-phosphate (DAHP) to dehydroquinate (DHQ).</text>
</comment>
<dbReference type="GO" id="GO:0046872">
    <property type="term" value="F:metal ion binding"/>
    <property type="evidence" value="ECO:0007669"/>
    <property type="project" value="UniProtKB-KW"/>
</dbReference>
<dbReference type="AlphaFoldDB" id="A0A0P7A913"/>
<dbReference type="InterPro" id="IPR030963">
    <property type="entry name" value="DHQ_synth_fam"/>
</dbReference>
<comment type="cofactor">
    <cofactor evidence="1">
        <name>NAD(+)</name>
        <dbReference type="ChEBI" id="CHEBI:57540"/>
    </cofactor>
</comment>